<proteinExistence type="predicted"/>
<evidence type="ECO:0000256" key="1">
    <source>
        <dbReference type="SAM" id="Phobius"/>
    </source>
</evidence>
<evidence type="ECO:0000313" key="2">
    <source>
        <dbReference type="EMBL" id="QNA46044.1"/>
    </source>
</evidence>
<keyword evidence="3" id="KW-1185">Reference proteome</keyword>
<evidence type="ECO:0000313" key="3">
    <source>
        <dbReference type="Proteomes" id="UP000515344"/>
    </source>
</evidence>
<feature type="transmembrane region" description="Helical" evidence="1">
    <location>
        <begin position="110"/>
        <end position="127"/>
    </location>
</feature>
<keyword evidence="1" id="KW-0472">Membrane</keyword>
<protein>
    <submittedName>
        <fullName evidence="2">Uncharacterized protein</fullName>
    </submittedName>
</protein>
<reference evidence="3" key="1">
    <citation type="submission" date="2020-08" db="EMBL/GenBank/DDBJ databases">
        <title>Lacibacter sp. S13-6-6 genome sequencing.</title>
        <authorList>
            <person name="Jin L."/>
        </authorList>
    </citation>
    <scope>NUCLEOTIDE SEQUENCE [LARGE SCALE GENOMIC DNA]</scope>
    <source>
        <strain evidence="3">S13-6-6</strain>
    </source>
</reference>
<feature type="transmembrane region" description="Helical" evidence="1">
    <location>
        <begin position="6"/>
        <end position="22"/>
    </location>
</feature>
<sequence length="211" mass="24976">MFDLYIIAAATLAGLVFIMRIQPAWFRLFVPYLFLTLVLETAVAFNWMNIQNISNQLYNGFTVFEFCFYFYIFYRSFKEPALKKAALIAIPVFLVVAAVNIFFIEGTNRFHTISYRIATVAIIYFCYRYFKQLLEVDTELNIIRTPMFWVCTALLFFYAGFFFYFTAFDYLAYTKSTLNLQVWRLLSRGLNIFLYSFFLIALICHLKPLKS</sequence>
<keyword evidence="1" id="KW-1133">Transmembrane helix</keyword>
<dbReference type="KEGG" id="lacs:H4075_07635"/>
<feature type="transmembrane region" description="Helical" evidence="1">
    <location>
        <begin position="147"/>
        <end position="165"/>
    </location>
</feature>
<feature type="transmembrane region" description="Helical" evidence="1">
    <location>
        <begin position="185"/>
        <end position="206"/>
    </location>
</feature>
<feature type="transmembrane region" description="Helical" evidence="1">
    <location>
        <begin position="86"/>
        <end position="104"/>
    </location>
</feature>
<gene>
    <name evidence="2" type="ORF">H4075_07635</name>
</gene>
<name>A0A7G5XKP1_9BACT</name>
<dbReference type="AlphaFoldDB" id="A0A7G5XKP1"/>
<feature type="transmembrane region" description="Helical" evidence="1">
    <location>
        <begin position="29"/>
        <end position="50"/>
    </location>
</feature>
<accession>A0A7G5XKP1</accession>
<dbReference type="EMBL" id="CP060007">
    <property type="protein sequence ID" value="QNA46044.1"/>
    <property type="molecule type" value="Genomic_DNA"/>
</dbReference>
<keyword evidence="1" id="KW-0812">Transmembrane</keyword>
<dbReference type="RefSeq" id="WP_182805624.1">
    <property type="nucleotide sequence ID" value="NZ_CP060007.1"/>
</dbReference>
<organism evidence="2 3">
    <name type="scientific">Lacibacter sediminis</name>
    <dbReference type="NCBI Taxonomy" id="2760713"/>
    <lineage>
        <taxon>Bacteria</taxon>
        <taxon>Pseudomonadati</taxon>
        <taxon>Bacteroidota</taxon>
        <taxon>Chitinophagia</taxon>
        <taxon>Chitinophagales</taxon>
        <taxon>Chitinophagaceae</taxon>
        <taxon>Lacibacter</taxon>
    </lineage>
</organism>
<feature type="transmembrane region" description="Helical" evidence="1">
    <location>
        <begin position="56"/>
        <end position="74"/>
    </location>
</feature>
<dbReference type="Proteomes" id="UP000515344">
    <property type="component" value="Chromosome"/>
</dbReference>